<dbReference type="EMBL" id="JBEPLM010000002">
    <property type="protein sequence ID" value="MET3592464.1"/>
    <property type="molecule type" value="Genomic_DNA"/>
</dbReference>
<protein>
    <recommendedName>
        <fullName evidence="3">Transposase</fullName>
    </recommendedName>
</protein>
<keyword evidence="2" id="KW-1185">Reference proteome</keyword>
<evidence type="ECO:0000313" key="1">
    <source>
        <dbReference type="EMBL" id="MET3592464.1"/>
    </source>
</evidence>
<accession>A0ABV2HPX6</accession>
<name>A0ABV2HPX6_9HYPH</name>
<organism evidence="1 2">
    <name type="scientific">Mesorhizobium shonense</name>
    <dbReference type="NCBI Taxonomy" id="1209948"/>
    <lineage>
        <taxon>Bacteria</taxon>
        <taxon>Pseudomonadati</taxon>
        <taxon>Pseudomonadota</taxon>
        <taxon>Alphaproteobacteria</taxon>
        <taxon>Hyphomicrobiales</taxon>
        <taxon>Phyllobacteriaceae</taxon>
        <taxon>Mesorhizobium</taxon>
    </lineage>
</organism>
<sequence>MSRKSVQRFCENDMHKNKDLKARRLDPFHRDALLEPFPARDCETALGHDIRFRKAVLRRSVTLRRRTTQAE</sequence>
<dbReference type="Proteomes" id="UP001549036">
    <property type="component" value="Unassembled WGS sequence"/>
</dbReference>
<comment type="caution">
    <text evidence="1">The sequence shown here is derived from an EMBL/GenBank/DDBJ whole genome shotgun (WGS) entry which is preliminary data.</text>
</comment>
<gene>
    <name evidence="1" type="ORF">ABID26_001848</name>
</gene>
<evidence type="ECO:0000313" key="2">
    <source>
        <dbReference type="Proteomes" id="UP001549036"/>
    </source>
</evidence>
<proteinExistence type="predicted"/>
<reference evidence="1 2" key="1">
    <citation type="submission" date="2024-06" db="EMBL/GenBank/DDBJ databases">
        <title>Genomic Encyclopedia of Type Strains, Phase IV (KMG-IV): sequencing the most valuable type-strain genomes for metagenomic binning, comparative biology and taxonomic classification.</title>
        <authorList>
            <person name="Goeker M."/>
        </authorList>
    </citation>
    <scope>NUCLEOTIDE SEQUENCE [LARGE SCALE GENOMIC DNA]</scope>
    <source>
        <strain evidence="1 2">DSM 29846</strain>
    </source>
</reference>
<evidence type="ECO:0008006" key="3">
    <source>
        <dbReference type="Google" id="ProtNLM"/>
    </source>
</evidence>
<dbReference type="RefSeq" id="WP_292344257.1">
    <property type="nucleotide sequence ID" value="NZ_JBEPLM010000002.1"/>
</dbReference>